<feature type="region of interest" description="Disordered" evidence="36">
    <location>
        <begin position="2409"/>
        <end position="2457"/>
    </location>
</feature>
<dbReference type="Gene3D" id="3.40.50.11540">
    <property type="entry name" value="NADH-ubiquinone oxidoreductase 51kDa subunit"/>
    <property type="match status" value="1"/>
</dbReference>
<keyword evidence="14" id="KW-1003">Cell membrane</keyword>
<evidence type="ECO:0000256" key="16">
    <source>
        <dbReference type="ARBA" id="ARBA00022519"/>
    </source>
</evidence>
<dbReference type="InterPro" id="IPR037232">
    <property type="entry name" value="NADH_quin_OxRdtase_su_C/D-like"/>
</dbReference>
<dbReference type="GO" id="GO:0016651">
    <property type="term" value="F:oxidoreductase activity, acting on NAD(P)H"/>
    <property type="evidence" value="ECO:0007669"/>
    <property type="project" value="InterPro"/>
</dbReference>
<dbReference type="Gene3D" id="1.10.10.1590">
    <property type="entry name" value="NADH-quinone oxidoreductase subunit E"/>
    <property type="match status" value="1"/>
</dbReference>
<dbReference type="PROSITE" id="PS00542">
    <property type="entry name" value="COMPLEX1_30K"/>
    <property type="match status" value="1"/>
</dbReference>
<comment type="similarity">
    <text evidence="8">Belongs to the complex I 49 kDa subunit family.</text>
</comment>
<dbReference type="FunFam" id="3.40.50.11540:FF:000001">
    <property type="entry name" value="NADH dehydrogenase [ubiquinone] flavoprotein 1, mitochondrial"/>
    <property type="match status" value="1"/>
</dbReference>
<evidence type="ECO:0000256" key="20">
    <source>
        <dbReference type="ARBA" id="ARBA00022723"/>
    </source>
</evidence>
<evidence type="ECO:0000256" key="2">
    <source>
        <dbReference type="ARBA" id="ARBA00001966"/>
    </source>
</evidence>
<protein>
    <recommendedName>
        <fullName evidence="33">NADH dehydrogenase [ubiquinone] iron-sulfur protein 2</fullName>
    </recommendedName>
    <alternativeName>
        <fullName evidence="27">NADH dehydrogenase [ubiquinone] iron-sulfur protein 3</fullName>
    </alternativeName>
    <alternativeName>
        <fullName evidence="34">NADH dehydrogenase subunit 7</fullName>
    </alternativeName>
</protein>
<comment type="function">
    <text evidence="32">Core subunit of the mitochondrial membrane respiratory chain NADH dehydrogenase (Complex I) that is believed to belong to the minimal assembly required for catalysis. Complex I functions in the transfer of electrons from NADH to the respiratory chain. The immediate electron acceptor for the enzyme is believed to be ubiquinone. Component of the iron-sulfur (IP) fragment of the enzyme.</text>
</comment>
<dbReference type="NCBIfam" id="TIGR01961">
    <property type="entry name" value="NuoC_fam"/>
    <property type="match status" value="1"/>
</dbReference>
<dbReference type="PROSITE" id="PS51085">
    <property type="entry name" value="2FE2S_FER_2"/>
    <property type="match status" value="1"/>
</dbReference>
<evidence type="ECO:0000256" key="14">
    <source>
        <dbReference type="ARBA" id="ARBA00022475"/>
    </source>
</evidence>
<comment type="similarity">
    <text evidence="9">Belongs to the complex I 51 kDa subunit family.</text>
</comment>
<comment type="subcellular location">
    <subcellularLocation>
        <location evidence="6">Cell inner membrane</location>
    </subcellularLocation>
    <subcellularLocation>
        <location evidence="4">Cell membrane</location>
        <topology evidence="4">Peripheral membrane protein</topology>
    </subcellularLocation>
    <subcellularLocation>
        <location evidence="5">Mitochondrion inner membrane</location>
        <topology evidence="5">Peripheral membrane protein</topology>
        <orientation evidence="5">Matrix side</orientation>
    </subcellularLocation>
</comment>
<dbReference type="Pfam" id="PF10588">
    <property type="entry name" value="NADH-G_4Fe-4S_3"/>
    <property type="match status" value="1"/>
</dbReference>
<dbReference type="FunFam" id="1.10.10.1590:FF:000001">
    <property type="entry name" value="NADH-quinone oxidoreductase subunit E"/>
    <property type="match status" value="1"/>
</dbReference>
<dbReference type="InterPro" id="IPR001041">
    <property type="entry name" value="2Fe-2S_ferredoxin-type"/>
</dbReference>
<dbReference type="Pfam" id="PF10531">
    <property type="entry name" value="SLBB"/>
    <property type="match status" value="1"/>
</dbReference>
<feature type="compositionally biased region" description="Low complexity" evidence="36">
    <location>
        <begin position="109"/>
        <end position="118"/>
    </location>
</feature>
<dbReference type="InterPro" id="IPR019574">
    <property type="entry name" value="NADH_UbQ_OxRdtase_Gsu_4Fe4S-bd"/>
</dbReference>
<dbReference type="SUPFAM" id="SSF56762">
    <property type="entry name" value="HydB/Nqo4-like"/>
    <property type="match status" value="1"/>
</dbReference>
<evidence type="ECO:0000256" key="30">
    <source>
        <dbReference type="ARBA" id="ARBA00047712"/>
    </source>
</evidence>
<dbReference type="FunFam" id="3.10.20.740:FF:000001">
    <property type="entry name" value="NADH-quinone oxidoreductase subunit G"/>
    <property type="match status" value="1"/>
</dbReference>
<feature type="domain" description="2Fe-2S ferredoxin-type" evidence="37">
    <location>
        <begin position="1264"/>
        <end position="1342"/>
    </location>
</feature>
<evidence type="ECO:0000256" key="7">
    <source>
        <dbReference type="ARBA" id="ARBA00005404"/>
    </source>
</evidence>
<dbReference type="Gene3D" id="1.10.645.10">
    <property type="entry name" value="Cytochrome-c3 Hydrogenase, chain B"/>
    <property type="match status" value="1"/>
</dbReference>
<dbReference type="PROSITE" id="PS00643">
    <property type="entry name" value="COMPLEX1_75K_3"/>
    <property type="match status" value="1"/>
</dbReference>
<reference evidence="40" key="1">
    <citation type="journal article" date="2019" name="Sci. Rep.">
        <title>Draft genome of Tanacetum cinerariifolium, the natural source of mosquito coil.</title>
        <authorList>
            <person name="Yamashiro T."/>
            <person name="Shiraishi A."/>
            <person name="Satake H."/>
            <person name="Nakayama K."/>
        </authorList>
    </citation>
    <scope>NUCLEOTIDE SEQUENCE</scope>
</reference>
<evidence type="ECO:0000256" key="5">
    <source>
        <dbReference type="ARBA" id="ARBA00004443"/>
    </source>
</evidence>
<dbReference type="SMART" id="SM00929">
    <property type="entry name" value="NADH-G_4Fe-4S_3"/>
    <property type="match status" value="1"/>
</dbReference>
<keyword evidence="16" id="KW-0997">Cell inner membrane</keyword>
<feature type="region of interest" description="Disordered" evidence="36">
    <location>
        <begin position="2600"/>
        <end position="2634"/>
    </location>
</feature>
<dbReference type="InterPro" id="IPR014029">
    <property type="entry name" value="NADH_UbQ_OxRdtase_49kDa_CS"/>
</dbReference>
<dbReference type="InterPro" id="IPR011538">
    <property type="entry name" value="Nuo51_FMN-bd"/>
</dbReference>
<dbReference type="NCBIfam" id="TIGR01973">
    <property type="entry name" value="NuoG"/>
    <property type="match status" value="1"/>
</dbReference>
<dbReference type="FunFam" id="1.10.645.10:FF:000005">
    <property type="entry name" value="NADH-quinone oxidoreductase subunit D"/>
    <property type="match status" value="1"/>
</dbReference>
<dbReference type="SUPFAM" id="SSF140490">
    <property type="entry name" value="Nqo1C-terminal domain-like"/>
    <property type="match status" value="1"/>
</dbReference>
<comment type="similarity">
    <text evidence="11">In the C-terminal section; belongs to the complex I 49 kDa subunit family.</text>
</comment>
<gene>
    <name evidence="40" type="ORF">Tci_000359</name>
</gene>
<feature type="region of interest" description="Disordered" evidence="36">
    <location>
        <begin position="100"/>
        <end position="122"/>
    </location>
</feature>
<comment type="cofactor">
    <cofactor evidence="1">
        <name>FMN</name>
        <dbReference type="ChEBI" id="CHEBI:58210"/>
    </cofactor>
</comment>
<evidence type="ECO:0000256" key="6">
    <source>
        <dbReference type="ARBA" id="ARBA00004533"/>
    </source>
</evidence>
<evidence type="ECO:0000256" key="25">
    <source>
        <dbReference type="ARBA" id="ARBA00023136"/>
    </source>
</evidence>
<comment type="cofactor">
    <cofactor evidence="2">
        <name>[4Fe-4S] cluster</name>
        <dbReference type="ChEBI" id="CHEBI:49883"/>
    </cofactor>
</comment>
<dbReference type="Pfam" id="PF00384">
    <property type="entry name" value="Molybdopterin"/>
    <property type="match status" value="1"/>
</dbReference>
<dbReference type="InterPro" id="IPR037207">
    <property type="entry name" value="Nuop51_4Fe4S-bd_sf"/>
</dbReference>
<keyword evidence="23" id="KW-0411">Iron-sulfur</keyword>
<evidence type="ECO:0000256" key="17">
    <source>
        <dbReference type="ARBA" id="ARBA00022630"/>
    </source>
</evidence>
<dbReference type="Pfam" id="PF01257">
    <property type="entry name" value="2Fe-2S_thioredx"/>
    <property type="match status" value="1"/>
</dbReference>
<dbReference type="InterPro" id="IPR000283">
    <property type="entry name" value="NADH_UbQ_OxRdtase_75kDa_su_CS"/>
</dbReference>
<dbReference type="FunFam" id="3.30.70.20:FF:000002">
    <property type="entry name" value="NADH-ubiquinone oxidoreductase 75 kDa subunit"/>
    <property type="match status" value="1"/>
</dbReference>
<comment type="function">
    <text evidence="3">NDH-1 shuttles electrons from NADH, via FMN and iron-sulfur (Fe-S) centers, to quinones in the respiratory chain. The immediate electron acceptor for the enzyme in this species is believed to be ubiquinone. Couples the redox reaction to proton translocation (for every two electrons transferred, four hydrogen ions are translocated across the cytoplasmic membrane), and thus conserves the redox energy in a proton gradient.</text>
</comment>
<keyword evidence="13" id="KW-0813">Transport</keyword>
<dbReference type="PROSITE" id="PS00645">
    <property type="entry name" value="COMPLEX1_51K_2"/>
    <property type="match status" value="1"/>
</dbReference>
<dbReference type="SUPFAM" id="SSF142019">
    <property type="entry name" value="Nqo1 FMN-binding domain-like"/>
    <property type="match status" value="1"/>
</dbReference>
<dbReference type="SUPFAM" id="SSF54292">
    <property type="entry name" value="2Fe-2S ferredoxin-like"/>
    <property type="match status" value="1"/>
</dbReference>
<evidence type="ECO:0000256" key="13">
    <source>
        <dbReference type="ARBA" id="ARBA00022448"/>
    </source>
</evidence>
<dbReference type="InterPro" id="IPR001949">
    <property type="entry name" value="NADH-UbQ_OxRdtase_51kDa_CS"/>
</dbReference>
<dbReference type="HAMAP" id="MF_01358">
    <property type="entry name" value="NDH1_NuoD"/>
    <property type="match status" value="1"/>
</dbReference>
<dbReference type="InterPro" id="IPR020396">
    <property type="entry name" value="NADH_UbQ_OxRdtase_CS"/>
</dbReference>
<dbReference type="NCBIfam" id="NF004730">
    <property type="entry name" value="PRK06074.1-1"/>
    <property type="match status" value="1"/>
</dbReference>
<comment type="similarity">
    <text evidence="12">Belongs to the complex I 24 kDa subunit family.</text>
</comment>
<keyword evidence="17" id="KW-0285">Flavoprotein</keyword>
<dbReference type="GO" id="GO:0010181">
    <property type="term" value="F:FMN binding"/>
    <property type="evidence" value="ECO:0007669"/>
    <property type="project" value="InterPro"/>
</dbReference>
<dbReference type="Pfam" id="PF00329">
    <property type="entry name" value="Complex1_30kDa"/>
    <property type="match status" value="1"/>
</dbReference>
<comment type="similarity">
    <text evidence="7 35">Belongs to the complex I 75 kDa subunit family.</text>
</comment>
<evidence type="ECO:0000256" key="15">
    <source>
        <dbReference type="ARBA" id="ARBA00022485"/>
    </source>
</evidence>
<dbReference type="GO" id="GO:0051539">
    <property type="term" value="F:4 iron, 4 sulfur cluster binding"/>
    <property type="evidence" value="ECO:0007669"/>
    <property type="project" value="UniProtKB-KW"/>
</dbReference>
<evidence type="ECO:0000256" key="29">
    <source>
        <dbReference type="ARBA" id="ARBA00038617"/>
    </source>
</evidence>
<keyword evidence="26" id="KW-0511">Multifunctional enzyme</keyword>
<evidence type="ECO:0000259" key="37">
    <source>
        <dbReference type="PROSITE" id="PS51085"/>
    </source>
</evidence>
<evidence type="ECO:0000256" key="35">
    <source>
        <dbReference type="RuleBase" id="RU004523"/>
    </source>
</evidence>
<dbReference type="InterPro" id="IPR006963">
    <property type="entry name" value="Mopterin_OxRdtase_4Fe-4S_dom"/>
</dbReference>
<comment type="catalytic activity">
    <reaction evidence="30">
        <text>a quinone + NADH + 5 H(+)(in) = a quinol + NAD(+) + 4 H(+)(out)</text>
        <dbReference type="Rhea" id="RHEA:57888"/>
        <dbReference type="ChEBI" id="CHEBI:15378"/>
        <dbReference type="ChEBI" id="CHEBI:24646"/>
        <dbReference type="ChEBI" id="CHEBI:57540"/>
        <dbReference type="ChEBI" id="CHEBI:57945"/>
        <dbReference type="ChEBI" id="CHEBI:132124"/>
    </reaction>
</comment>
<dbReference type="PROSITE" id="PS51839">
    <property type="entry name" value="4FE4S_HC3"/>
    <property type="match status" value="1"/>
</dbReference>
<dbReference type="SUPFAM" id="SSF142984">
    <property type="entry name" value="Nqo1 middle domain-like"/>
    <property type="match status" value="1"/>
</dbReference>
<comment type="catalytic activity">
    <reaction evidence="31">
        <text>a ubiquinone + NADH + 5 H(+)(in) = a ubiquinol + NAD(+) + 4 H(+)(out)</text>
        <dbReference type="Rhea" id="RHEA:29091"/>
        <dbReference type="Rhea" id="RHEA-COMP:9565"/>
        <dbReference type="Rhea" id="RHEA-COMP:9566"/>
        <dbReference type="ChEBI" id="CHEBI:15378"/>
        <dbReference type="ChEBI" id="CHEBI:16389"/>
        <dbReference type="ChEBI" id="CHEBI:17976"/>
        <dbReference type="ChEBI" id="CHEBI:57540"/>
        <dbReference type="ChEBI" id="CHEBI:57945"/>
        <dbReference type="EC" id="7.1.1.2"/>
    </reaction>
</comment>
<dbReference type="Gene3D" id="3.10.20.600">
    <property type="match status" value="1"/>
</dbReference>
<dbReference type="PROSITE" id="PS00641">
    <property type="entry name" value="COMPLEX1_75K_1"/>
    <property type="match status" value="1"/>
</dbReference>
<comment type="cofactor">
    <cofactor evidence="28">
        <name>[2Fe-2S] cluster</name>
        <dbReference type="ChEBI" id="CHEBI:190135"/>
    </cofactor>
</comment>
<evidence type="ECO:0000256" key="3">
    <source>
        <dbReference type="ARBA" id="ARBA00002378"/>
    </source>
</evidence>
<dbReference type="InterPro" id="IPR011537">
    <property type="entry name" value="NADH-UbQ_OxRdtase_suF"/>
</dbReference>
<dbReference type="NCBIfam" id="NF010120">
    <property type="entry name" value="PRK13596.1"/>
    <property type="match status" value="1"/>
</dbReference>
<dbReference type="Gene3D" id="3.10.20.740">
    <property type="match status" value="1"/>
</dbReference>
<keyword evidence="25" id="KW-0472">Membrane</keyword>
<feature type="region of interest" description="Disordered" evidence="36">
    <location>
        <begin position="2497"/>
        <end position="2527"/>
    </location>
</feature>
<dbReference type="InterPro" id="IPR001135">
    <property type="entry name" value="NADH_Q_OxRdtase_suD"/>
</dbReference>
<evidence type="ECO:0000256" key="12">
    <source>
        <dbReference type="ARBA" id="ARBA00010643"/>
    </source>
</evidence>
<dbReference type="PANTHER" id="PTHR11993">
    <property type="entry name" value="NADH-UBIQUINONE OXIDOREDUCTASE 49 KDA SUBUNIT"/>
    <property type="match status" value="1"/>
</dbReference>
<dbReference type="SUPFAM" id="SSF52833">
    <property type="entry name" value="Thioredoxin-like"/>
    <property type="match status" value="1"/>
</dbReference>
<keyword evidence="19" id="KW-0001">2Fe-2S</keyword>
<dbReference type="GO" id="GO:0008137">
    <property type="term" value="F:NADH dehydrogenase (ubiquinone) activity"/>
    <property type="evidence" value="ECO:0007669"/>
    <property type="project" value="UniProtKB-EC"/>
</dbReference>
<dbReference type="GO" id="GO:0042773">
    <property type="term" value="P:ATP synthesis coupled electron transport"/>
    <property type="evidence" value="ECO:0007669"/>
    <property type="project" value="InterPro"/>
</dbReference>
<dbReference type="CDD" id="cd00207">
    <property type="entry name" value="fer2"/>
    <property type="match status" value="1"/>
</dbReference>
<evidence type="ECO:0000256" key="19">
    <source>
        <dbReference type="ARBA" id="ARBA00022714"/>
    </source>
</evidence>
<dbReference type="CDD" id="cd02772">
    <property type="entry name" value="MopB_NDH-1_NuoG2"/>
    <property type="match status" value="1"/>
</dbReference>
<evidence type="ECO:0000256" key="32">
    <source>
        <dbReference type="ARBA" id="ARBA00057456"/>
    </source>
</evidence>
<keyword evidence="20" id="KW-0479">Metal-binding</keyword>
<evidence type="ECO:0000256" key="23">
    <source>
        <dbReference type="ARBA" id="ARBA00023014"/>
    </source>
</evidence>
<accession>A0A699GFW8</accession>
<organism evidence="40">
    <name type="scientific">Tanacetum cinerariifolium</name>
    <name type="common">Dalmatian daisy</name>
    <name type="synonym">Chrysanthemum cinerariifolium</name>
    <dbReference type="NCBI Taxonomy" id="118510"/>
    <lineage>
        <taxon>Eukaryota</taxon>
        <taxon>Viridiplantae</taxon>
        <taxon>Streptophyta</taxon>
        <taxon>Embryophyta</taxon>
        <taxon>Tracheophyta</taxon>
        <taxon>Spermatophyta</taxon>
        <taxon>Magnoliopsida</taxon>
        <taxon>eudicotyledons</taxon>
        <taxon>Gunneridae</taxon>
        <taxon>Pentapetalae</taxon>
        <taxon>asterids</taxon>
        <taxon>campanulids</taxon>
        <taxon>Asterales</taxon>
        <taxon>Asteraceae</taxon>
        <taxon>Asteroideae</taxon>
        <taxon>Anthemideae</taxon>
        <taxon>Anthemidinae</taxon>
        <taxon>Tanacetum</taxon>
    </lineage>
</organism>
<evidence type="ECO:0000259" key="38">
    <source>
        <dbReference type="PROSITE" id="PS51669"/>
    </source>
</evidence>
<dbReference type="InterPro" id="IPR019575">
    <property type="entry name" value="Nuop51_4Fe4S-bd"/>
</dbReference>
<comment type="similarity">
    <text evidence="10">Belongs to the complex I 30 kDa subunit family.</text>
</comment>
<dbReference type="Gene3D" id="3.40.50.740">
    <property type="match status" value="1"/>
</dbReference>
<dbReference type="GO" id="GO:0046872">
    <property type="term" value="F:metal ion binding"/>
    <property type="evidence" value="ECO:0007669"/>
    <property type="project" value="UniProtKB-KW"/>
</dbReference>
<evidence type="ECO:0000256" key="36">
    <source>
        <dbReference type="SAM" id="MobiDB-lite"/>
    </source>
</evidence>
<dbReference type="GO" id="GO:0051287">
    <property type="term" value="F:NAD binding"/>
    <property type="evidence" value="ECO:0007669"/>
    <property type="project" value="InterPro"/>
</dbReference>
<dbReference type="PROSITE" id="PS00642">
    <property type="entry name" value="COMPLEX1_75K_2"/>
    <property type="match status" value="1"/>
</dbReference>
<evidence type="ECO:0000256" key="24">
    <source>
        <dbReference type="ARBA" id="ARBA00023027"/>
    </source>
</evidence>
<dbReference type="Pfam" id="PF22117">
    <property type="entry name" value="Fer4_Nqo3"/>
    <property type="match status" value="1"/>
</dbReference>
<keyword evidence="21" id="KW-1278">Translocase</keyword>
<evidence type="ECO:0000256" key="22">
    <source>
        <dbReference type="ARBA" id="ARBA00023004"/>
    </source>
</evidence>
<dbReference type="NCBIfam" id="TIGR01959">
    <property type="entry name" value="nuoF_fam"/>
    <property type="match status" value="1"/>
</dbReference>
<dbReference type="HAMAP" id="MF_01357">
    <property type="entry name" value="NDH1_NuoC"/>
    <property type="match status" value="1"/>
</dbReference>
<dbReference type="SUPFAM" id="SSF53706">
    <property type="entry name" value="Formate dehydrogenase/DMSO reductase, domains 1-3"/>
    <property type="match status" value="1"/>
</dbReference>
<dbReference type="Pfam" id="PF01512">
    <property type="entry name" value="Complex1_51K"/>
    <property type="match status" value="1"/>
</dbReference>
<dbReference type="GO" id="GO:0048038">
    <property type="term" value="F:quinone binding"/>
    <property type="evidence" value="ECO:0007669"/>
    <property type="project" value="InterPro"/>
</dbReference>
<dbReference type="Gene3D" id="1.20.1440.230">
    <property type="entry name" value="NADH-ubiquinone oxidoreductase 51kDa subunit, iron-sulphur binding domain"/>
    <property type="match status" value="1"/>
</dbReference>
<dbReference type="GO" id="GO:0005886">
    <property type="term" value="C:plasma membrane"/>
    <property type="evidence" value="ECO:0007669"/>
    <property type="project" value="UniProtKB-SubCell"/>
</dbReference>
<feature type="compositionally biased region" description="Basic residues" evidence="36">
    <location>
        <begin position="2137"/>
        <end position="2147"/>
    </location>
</feature>
<feature type="domain" description="4Fe-4S Mo/W bis-MGD-type" evidence="38">
    <location>
        <begin position="1480"/>
        <end position="1536"/>
    </location>
</feature>
<evidence type="ECO:0000256" key="18">
    <source>
        <dbReference type="ARBA" id="ARBA00022643"/>
    </source>
</evidence>
<dbReference type="InterPro" id="IPR010218">
    <property type="entry name" value="NADH_DH_suC"/>
</dbReference>
<dbReference type="SUPFAM" id="SSF143243">
    <property type="entry name" value="Nqo5-like"/>
    <property type="match status" value="1"/>
</dbReference>
<keyword evidence="18" id="KW-0288">FMN</keyword>
<evidence type="ECO:0000256" key="27">
    <source>
        <dbReference type="ARBA" id="ARBA00029493"/>
    </source>
</evidence>
<dbReference type="PROSITE" id="PS00535">
    <property type="entry name" value="COMPLEX1_49K"/>
    <property type="match status" value="1"/>
</dbReference>
<keyword evidence="22" id="KW-0408">Iron</keyword>
<comment type="caution">
    <text evidence="40">The sequence shown here is derived from an EMBL/GenBank/DDBJ whole genome shotgun (WGS) entry which is preliminary data.</text>
</comment>
<dbReference type="Pfam" id="PF13510">
    <property type="entry name" value="Fer2_4"/>
    <property type="match status" value="1"/>
</dbReference>
<evidence type="ECO:0000256" key="28">
    <source>
        <dbReference type="ARBA" id="ARBA00034078"/>
    </source>
</evidence>
<dbReference type="InterPro" id="IPR001268">
    <property type="entry name" value="NADH_UbQ_OxRdtase_30kDa_su"/>
</dbReference>
<dbReference type="SMART" id="SM00928">
    <property type="entry name" value="NADH_4Fe-4S"/>
    <property type="match status" value="1"/>
</dbReference>
<dbReference type="Pfam" id="PF22151">
    <property type="entry name" value="Fer4_NDSU1"/>
    <property type="match status" value="1"/>
</dbReference>
<dbReference type="InterPro" id="IPR036010">
    <property type="entry name" value="2Fe-2S_ferredoxin-like_sf"/>
</dbReference>
<dbReference type="Gene3D" id="3.30.200.210">
    <property type="match status" value="1"/>
</dbReference>
<dbReference type="InterPro" id="IPR036249">
    <property type="entry name" value="Thioredoxin-like_sf"/>
</dbReference>
<dbReference type="SUPFAM" id="SSF54862">
    <property type="entry name" value="4Fe-4S ferredoxins"/>
    <property type="match status" value="1"/>
</dbReference>
<evidence type="ECO:0000256" key="11">
    <source>
        <dbReference type="ARBA" id="ARBA00010019"/>
    </source>
</evidence>
<dbReference type="InterPro" id="IPR041921">
    <property type="entry name" value="NuoE_N"/>
</dbReference>
<dbReference type="PROSITE" id="PS51669">
    <property type="entry name" value="4FE4S_MOW_BIS_MGD"/>
    <property type="match status" value="1"/>
</dbReference>
<keyword evidence="24" id="KW-0520">NAD</keyword>
<evidence type="ECO:0000256" key="1">
    <source>
        <dbReference type="ARBA" id="ARBA00001917"/>
    </source>
</evidence>
<dbReference type="PANTHER" id="PTHR11993:SF10">
    <property type="entry name" value="NADH DEHYDROGENASE [UBIQUINONE] IRON-SULFUR PROTEIN 2, MITOCHONDRIAL"/>
    <property type="match status" value="1"/>
</dbReference>
<feature type="compositionally biased region" description="Basic residues" evidence="36">
    <location>
        <begin position="2500"/>
        <end position="2510"/>
    </location>
</feature>
<dbReference type="InterPro" id="IPR010228">
    <property type="entry name" value="NADH_UbQ_OxRdtase_Gsu"/>
</dbReference>
<feature type="domain" description="4Fe-4S His(Cys)3-ligated-type" evidence="39">
    <location>
        <begin position="1342"/>
        <end position="1381"/>
    </location>
</feature>
<dbReference type="Gene3D" id="3.30.460.80">
    <property type="entry name" value="NADH:ubiquinone oxidoreductase, 30kDa subunit"/>
    <property type="match status" value="1"/>
</dbReference>
<dbReference type="Gene3D" id="3.30.70.20">
    <property type="match status" value="1"/>
</dbReference>
<dbReference type="Gene3D" id="6.10.250.1450">
    <property type="match status" value="1"/>
</dbReference>
<evidence type="ECO:0000256" key="9">
    <source>
        <dbReference type="ARBA" id="ARBA00007523"/>
    </source>
</evidence>
<dbReference type="NCBIfam" id="TIGR01962">
    <property type="entry name" value="NuoD"/>
    <property type="match status" value="1"/>
</dbReference>
<evidence type="ECO:0000256" key="8">
    <source>
        <dbReference type="ARBA" id="ARBA00005769"/>
    </source>
</evidence>
<comment type="subunit">
    <text evidence="29">NDH-1 is composed of 13 different subunits. Subunits NuoB, CD, E, F, and G constitute the peripheral sector of the complex.</text>
</comment>
<proteinExistence type="inferred from homology"/>
<dbReference type="InterPro" id="IPR019554">
    <property type="entry name" value="Soluble_ligand-bd"/>
</dbReference>
<keyword evidence="15" id="KW-0004">4Fe-4S</keyword>
<evidence type="ECO:0000256" key="26">
    <source>
        <dbReference type="ARBA" id="ARBA00023268"/>
    </source>
</evidence>
<dbReference type="Pfam" id="PF00346">
    <property type="entry name" value="Complex1_49kDa"/>
    <property type="match status" value="1"/>
</dbReference>
<sequence>MRLRSFRRCAHEIRRALLPRRDPLYFVRSGNGILLPVGRLRARTGLERVPADQLGAYGVDVPDDVRSGLLCGRNDARGRGPLRHGPLWRRVPSLATSVRRDDRGRHAVQQDGAGAAQGLRPDAGTALGHLDGHLRQRRRLLPLFVLGAAEQDQAYQHHRPMTTKLEQLQTALGTALGERFSGVRTTVALGEITLVVPAANYYNVLQTLRDDPALGFEQAIDLCGVDYLTHGEGTWDGQRFAVVVHLLSIKHNWRVRVRSFAPDDEMPVFPSITPLWRAMNWFEREAFDMFGILFENHNDLRRILTDYGFIGHPFRKDFPVSGYVEMRYDPEQKRVIYQPVTIEPRENHPAAHGVLRLVLELDGEVIQRADPHIGLLHRGTEKLAEQKTYLQSVPYMDRLDYVSMMCNEHAYVMAIEKLLGLEVPLRAQYIRVMFDEITRILNHLMWLGAHALDVGAMGPFLYCFRDREDLFDVYEAVSGARMHAAYYRPGGVYRDLPDAMPQHKPSIIRSAKAIAELNEHRQGSVLDFIEAFTARFPTYVDEYETLLTDNRIWKQRTVGIGVVAPEDALAMGFTGAMLRGSGIQWDLRKHQPYEVYDLMDFDVPIGTNGDCYDRYLVRVEELRQSNKIIKQCVEWLRNNPGPVITSNHKVAPPSRVDMKTNMESLIHHFKLFTEGFHVPPGEAYAAVEHPKGEFGVYLLSDGANKPYRMKLRTPDYVHLQALDEMSRGHMIADAVTIIEQCYQKIDRELAKYPDDQRQSAVMAALAHAQVELGWISPETMQELADYIRMPAIAVQEVATFYNMYNLKPIGKHKITVCTNLPCALGVHGRVRRRTGAAGEQSPHVQLHVQRQNRYPRRGTEWEYCQMTSLHNRHIDPVILAGLDGENWHLEDYVKRGGYSALRRIIEEKITPEQIIADLKASSLRGRGGAGFPTGLKWSFMPRQFPGQKYLVCNTDEGEPGTFKDRDIIRYNPHALIEGMAIGAYAMGITVGYNYIHGEIFQEYLRFEEALEEARAAGFLGDKILGSEFSFQLHAHHGYGAYICGEETALLESLEGKKGQPRFKPPFPASFGLYGKPTTINNTETFAAVPFVLNMGPEKYLAIGRPNNGGSKIFSISGDVERPGNYEVPLGTPFAKLLELAGGMRGGKKIKAVIPGGSSAPVIRGEIMMQTDLDYDSISKAGSMLGSGAVIVMDETRCMVKAMERLAYFYFEESCGQCTPCREGTGWMYRMIHRIENGQGRPSDLDVLNSVCDNIQGRTICALGDAAAMPMHGKKVEVPAGSMVMDAANKLGTYIPHFCYHKKLSIAANCRMCLVEVEKAPKPLPACATPVSAGMIVRSASDKAVQAQKSVMEFLLINHPLDCPICDQGGECQLQDLAVGYGKGESRYEEDKRVVVPKDAGPLVSMQEMARCIQCTRCVRFGQEVAGVMELGMIGRGEHSEITSFVGQTVNSEMSGNMIDLCPVGALTSKPFRYSARSWELSRRKSVSPHDGLGANLIVQVKGGKVKRVLPLENDAVNECWISDKDRFSYEGLEAADRLTQPMLKQGGEWKEVDWQTALEYVAHGLKNIRHEHGANALAALATPHSTLEELHLLQKLTQGMGTVDTRLRQSDFSLAGVTPWLGMSINEFGALDRAFVIGSFLRKDHPLLATRLRTAVKGGAKLSILHATDDDLLINVASKVIAAPSEWLSSLSQIVSAVAAAKSVAAPAGFDGIEASDAAKAVAASLVSGEQEGLNKGIFLGNAAVQHPQAAALHAAAQWLAEQTGAKLGYLTEAANTVGAYIANANTATAPAFTEAKQAYVLLNVEPELDAHNPQAAIAALNKAEMVVVMSAFKHGLDYADVLLPVSPFSETSGTFVNCEGRAQSFNGTVKPLLETRPAWKVLRVLGNILGLSGFDYDTSEAVRDEVLGAGNFDVTAKLNNTGAQALTASTSVSAAQLGNIERIADVPIYFADAIVRRAESLQKMADAAAPKAHLSFDLAQQLGVIAGDTVKVTQGTGSALLVAAVDTKLPANAVRVAAAHASTAALGSMFGSITRAGPRMASGLGADSHRGGAAATDGPGRLPDPVGAQADRLDPDPRRSQPRRSRRPAAADCRCAETAVQGNHHPGQGQPRPVRDRSRHDHHAGTGRLGSGAFRSRSRAGQRQRRLAAADGNHVDGSLRHHHRRLGIELEVLVHGRDARFGPDDFVRNPDGLCAGRDPDDHRFAELRRHRRQPASGHDGIAWRQLPVVELAAAAAAVLGNRGRSHGRILGYGLRHVHAGRIRQHDPDRGPGLDHVPGRLVGTVCVPGILGRFRRLLLVVRENVLPGLRLYLGARYVPPLPLRPDHASGLESVHPADFGIPGLHADRTDQGHGADGQIHVLAQDHPRRRFAPHHALRHRPDQVHLLRLLRRIVPGGLDRRDARAGIPRRETRRSVLHQGNAAGRGRSLRKPDRRSTRCGRSLPLTTGGQGGTGNLGNALHHDIGSNARYHGPQSGPRGTVPGAVVLLGRRHLDAARSRVPGHRAGARIRGRGDGAVPVRGDDARHRHRPPARKLLELPAGGQFRGRDHRAGNGGSTVALVPVVRPASGCSRQHRRHQGAGYPDLHQICVWLRDRCRDPAGGHHCRRGPDPAQTQGQQTFRSGRRRPRQTRPHDFIACSLPGSWRDPVRDLDRWYFPEPQEHHRSADGHRTDAAGSEHELHRVFPLLGRRSRPDLCFLHPDRGRCRIGHWPRDPGGAVP</sequence>
<evidence type="ECO:0000256" key="31">
    <source>
        <dbReference type="ARBA" id="ARBA00049551"/>
    </source>
</evidence>
<dbReference type="Pfam" id="PF10589">
    <property type="entry name" value="NADH_4Fe-4S"/>
    <property type="match status" value="1"/>
</dbReference>
<name>A0A699GFW8_TANCI</name>
<evidence type="ECO:0000313" key="40">
    <source>
        <dbReference type="EMBL" id="GEU28381.1"/>
    </source>
</evidence>
<evidence type="ECO:0000256" key="21">
    <source>
        <dbReference type="ARBA" id="ARBA00022967"/>
    </source>
</evidence>
<dbReference type="InterPro" id="IPR029014">
    <property type="entry name" value="NiFe-Hase_large"/>
</dbReference>
<dbReference type="FunFam" id="3.30.200.210:FF:000002">
    <property type="entry name" value="NADH-ubiquinone oxidoreductase 75 kDa subunit"/>
    <property type="match status" value="1"/>
</dbReference>
<dbReference type="FunFam" id="1.20.1440.230:FF:000001">
    <property type="entry name" value="Mitochondrial NADH dehydrogenase flavoprotein 1"/>
    <property type="match status" value="1"/>
</dbReference>
<dbReference type="EMBL" id="BKCJ010000005">
    <property type="protein sequence ID" value="GEU28381.1"/>
    <property type="molecule type" value="Genomic_DNA"/>
</dbReference>
<dbReference type="GO" id="GO:0005743">
    <property type="term" value="C:mitochondrial inner membrane"/>
    <property type="evidence" value="ECO:0007669"/>
    <property type="project" value="UniProtKB-SubCell"/>
</dbReference>
<dbReference type="NCBIfam" id="NF004739">
    <property type="entry name" value="PRK06075.1"/>
    <property type="match status" value="1"/>
</dbReference>
<evidence type="ECO:0000256" key="4">
    <source>
        <dbReference type="ARBA" id="ARBA00004202"/>
    </source>
</evidence>
<evidence type="ECO:0000256" key="10">
    <source>
        <dbReference type="ARBA" id="ARBA00007569"/>
    </source>
</evidence>
<dbReference type="InterPro" id="IPR054351">
    <property type="entry name" value="NADH_UbQ_OxRdtase_ferredoxin"/>
</dbReference>
<dbReference type="InterPro" id="IPR037225">
    <property type="entry name" value="Nuo51_FMN-bd_sf"/>
</dbReference>
<dbReference type="InterPro" id="IPR006656">
    <property type="entry name" value="Mopterin_OxRdtase"/>
</dbReference>
<dbReference type="GO" id="GO:0051537">
    <property type="term" value="F:2 iron, 2 sulfur cluster binding"/>
    <property type="evidence" value="ECO:0007669"/>
    <property type="project" value="UniProtKB-KW"/>
</dbReference>
<feature type="region of interest" description="Disordered" evidence="36">
    <location>
        <begin position="2042"/>
        <end position="2159"/>
    </location>
</feature>
<evidence type="ECO:0000256" key="33">
    <source>
        <dbReference type="ARBA" id="ARBA00071175"/>
    </source>
</evidence>
<evidence type="ECO:0000259" key="39">
    <source>
        <dbReference type="PROSITE" id="PS51839"/>
    </source>
</evidence>
<evidence type="ECO:0000256" key="34">
    <source>
        <dbReference type="ARBA" id="ARBA00082664"/>
    </source>
</evidence>
<dbReference type="InterPro" id="IPR022885">
    <property type="entry name" value="NDH1_su_D/H"/>
</dbReference>